<evidence type="ECO:0000256" key="5">
    <source>
        <dbReference type="ARBA" id="ARBA00022692"/>
    </source>
</evidence>
<reference evidence="11" key="1">
    <citation type="journal article" date="2019" name="Int. J. Syst. Evol. Microbiol.">
        <title>The Global Catalogue of Microorganisms (GCM) 10K type strain sequencing project: providing services to taxonomists for standard genome sequencing and annotation.</title>
        <authorList>
            <consortium name="The Broad Institute Genomics Platform"/>
            <consortium name="The Broad Institute Genome Sequencing Center for Infectious Disease"/>
            <person name="Wu L."/>
            <person name="Ma J."/>
        </authorList>
    </citation>
    <scope>NUCLEOTIDE SEQUENCE [LARGE SCALE GENOMIC DNA]</scope>
    <source>
        <strain evidence="11">JCM 18127</strain>
    </source>
</reference>
<comment type="subcellular location">
    <subcellularLocation>
        <location evidence="1">Cell membrane</location>
        <topology evidence="1">Multi-pass membrane protein</topology>
    </subcellularLocation>
</comment>
<sequence>MSALEVLLAAAAVLLGVALVPLLTRLTIGPTILDRSVALDVVMALTIVAVCLVTVATGEVYALPVLLALSTAGFVGAVSIARFASGSDDVDGEDAEREARDETRGEGR</sequence>
<evidence type="ECO:0000256" key="1">
    <source>
        <dbReference type="ARBA" id="ARBA00004651"/>
    </source>
</evidence>
<keyword evidence="3" id="KW-0813">Transport</keyword>
<feature type="transmembrane region" description="Helical" evidence="9">
    <location>
        <begin position="61"/>
        <end position="81"/>
    </location>
</feature>
<feature type="region of interest" description="Disordered" evidence="8">
    <location>
        <begin position="86"/>
        <end position="108"/>
    </location>
</feature>
<feature type="transmembrane region" description="Helical" evidence="9">
    <location>
        <begin position="36"/>
        <end position="55"/>
    </location>
</feature>
<evidence type="ECO:0008006" key="12">
    <source>
        <dbReference type="Google" id="ProtNLM"/>
    </source>
</evidence>
<dbReference type="RefSeq" id="WP_345271299.1">
    <property type="nucleotide sequence ID" value="NZ_BAABIM010000005.1"/>
</dbReference>
<dbReference type="PANTHER" id="PTHR34702">
    <property type="entry name" value="NA(+)/H(+) ANTIPORTER SUBUNIT F1"/>
    <property type="match status" value="1"/>
</dbReference>
<dbReference type="EMBL" id="BAABIM010000005">
    <property type="protein sequence ID" value="GAA4697023.1"/>
    <property type="molecule type" value="Genomic_DNA"/>
</dbReference>
<name>A0ABP8WYC0_9ACTN</name>
<evidence type="ECO:0000256" key="8">
    <source>
        <dbReference type="SAM" id="MobiDB-lite"/>
    </source>
</evidence>
<comment type="similarity">
    <text evidence="2">Belongs to the CPA3 antiporters (TC 2.A.63) subunit F family.</text>
</comment>
<evidence type="ECO:0000256" key="2">
    <source>
        <dbReference type="ARBA" id="ARBA00009212"/>
    </source>
</evidence>
<keyword evidence="11" id="KW-1185">Reference proteome</keyword>
<accession>A0ABP8WYC0</accession>
<keyword evidence="5 9" id="KW-0812">Transmembrane</keyword>
<dbReference type="Proteomes" id="UP001500621">
    <property type="component" value="Unassembled WGS sequence"/>
</dbReference>
<keyword evidence="6 9" id="KW-1133">Transmembrane helix</keyword>
<dbReference type="InterPro" id="IPR007208">
    <property type="entry name" value="MrpF/PhaF-like"/>
</dbReference>
<organism evidence="10 11">
    <name type="scientific">Nocardioides nanhaiensis</name>
    <dbReference type="NCBI Taxonomy" id="1476871"/>
    <lineage>
        <taxon>Bacteria</taxon>
        <taxon>Bacillati</taxon>
        <taxon>Actinomycetota</taxon>
        <taxon>Actinomycetes</taxon>
        <taxon>Propionibacteriales</taxon>
        <taxon>Nocardioidaceae</taxon>
        <taxon>Nocardioides</taxon>
    </lineage>
</organism>
<evidence type="ECO:0000256" key="7">
    <source>
        <dbReference type="ARBA" id="ARBA00023136"/>
    </source>
</evidence>
<evidence type="ECO:0000256" key="6">
    <source>
        <dbReference type="ARBA" id="ARBA00022989"/>
    </source>
</evidence>
<evidence type="ECO:0000256" key="9">
    <source>
        <dbReference type="SAM" id="Phobius"/>
    </source>
</evidence>
<keyword evidence="7 9" id="KW-0472">Membrane</keyword>
<proteinExistence type="inferred from homology"/>
<gene>
    <name evidence="10" type="ORF">GCM10023226_39330</name>
</gene>
<comment type="caution">
    <text evidence="10">The sequence shown here is derived from an EMBL/GenBank/DDBJ whole genome shotgun (WGS) entry which is preliminary data.</text>
</comment>
<keyword evidence="4" id="KW-1003">Cell membrane</keyword>
<evidence type="ECO:0000256" key="4">
    <source>
        <dbReference type="ARBA" id="ARBA00022475"/>
    </source>
</evidence>
<dbReference type="PANTHER" id="PTHR34702:SF1">
    <property type="entry name" value="NA(+)_H(+) ANTIPORTER SUBUNIT F"/>
    <property type="match status" value="1"/>
</dbReference>
<evidence type="ECO:0000313" key="11">
    <source>
        <dbReference type="Proteomes" id="UP001500621"/>
    </source>
</evidence>
<feature type="compositionally biased region" description="Basic and acidic residues" evidence="8">
    <location>
        <begin position="97"/>
        <end position="108"/>
    </location>
</feature>
<evidence type="ECO:0000256" key="3">
    <source>
        <dbReference type="ARBA" id="ARBA00022448"/>
    </source>
</evidence>
<evidence type="ECO:0000313" key="10">
    <source>
        <dbReference type="EMBL" id="GAA4697023.1"/>
    </source>
</evidence>
<protein>
    <recommendedName>
        <fullName evidence="12">Cation:proton antiporter</fullName>
    </recommendedName>
</protein>
<feature type="transmembrane region" description="Helical" evidence="9">
    <location>
        <begin position="6"/>
        <end position="24"/>
    </location>
</feature>
<dbReference type="Pfam" id="PF04066">
    <property type="entry name" value="MrpF_PhaF"/>
    <property type="match status" value="1"/>
</dbReference>